<comment type="caution">
    <text evidence="2">The sequence shown here is derived from an EMBL/GenBank/DDBJ whole genome shotgun (WGS) entry which is preliminary data.</text>
</comment>
<evidence type="ECO:0000313" key="3">
    <source>
        <dbReference type="Proteomes" id="UP000250321"/>
    </source>
</evidence>
<protein>
    <submittedName>
        <fullName evidence="2">Uncharacterized protein</fullName>
    </submittedName>
</protein>
<evidence type="ECO:0000313" key="2">
    <source>
        <dbReference type="EMBL" id="PQP96556.1"/>
    </source>
</evidence>
<organism evidence="2 3">
    <name type="scientific">Prunus yedoensis var. nudiflora</name>
    <dbReference type="NCBI Taxonomy" id="2094558"/>
    <lineage>
        <taxon>Eukaryota</taxon>
        <taxon>Viridiplantae</taxon>
        <taxon>Streptophyta</taxon>
        <taxon>Embryophyta</taxon>
        <taxon>Tracheophyta</taxon>
        <taxon>Spermatophyta</taxon>
        <taxon>Magnoliopsida</taxon>
        <taxon>eudicotyledons</taxon>
        <taxon>Gunneridae</taxon>
        <taxon>Pentapetalae</taxon>
        <taxon>rosids</taxon>
        <taxon>fabids</taxon>
        <taxon>Rosales</taxon>
        <taxon>Rosaceae</taxon>
        <taxon>Amygdaloideae</taxon>
        <taxon>Amygdaleae</taxon>
        <taxon>Prunus</taxon>
    </lineage>
</organism>
<proteinExistence type="predicted"/>
<dbReference type="Proteomes" id="UP000250321">
    <property type="component" value="Unassembled WGS sequence"/>
</dbReference>
<keyword evidence="1" id="KW-0472">Membrane</keyword>
<accession>A0A314XUX4</accession>
<reference evidence="2 3" key="1">
    <citation type="submission" date="2018-02" db="EMBL/GenBank/DDBJ databases">
        <title>Draft genome of wild Prunus yedoensis var. nudiflora.</title>
        <authorList>
            <person name="Baek S."/>
            <person name="Kim J.-H."/>
            <person name="Choi K."/>
            <person name="Kim G.-B."/>
            <person name="Cho A."/>
            <person name="Jang H."/>
            <person name="Shin C.-H."/>
            <person name="Yu H.-J."/>
            <person name="Mun J.-H."/>
        </authorList>
    </citation>
    <scope>NUCLEOTIDE SEQUENCE [LARGE SCALE GENOMIC DNA]</scope>
    <source>
        <strain evidence="3">cv. Jeju island</strain>
        <tissue evidence="2">Leaf</tissue>
    </source>
</reference>
<keyword evidence="3" id="KW-1185">Reference proteome</keyword>
<name>A0A314XUX4_PRUYE</name>
<keyword evidence="1" id="KW-1133">Transmembrane helix</keyword>
<feature type="transmembrane region" description="Helical" evidence="1">
    <location>
        <begin position="58"/>
        <end position="77"/>
    </location>
</feature>
<sequence>MKLLMDWQRWLIFDIRCRNDNKRTEHPEMYLLARASEVKIVENLAAPANQLLASRFKGGGAIIVNLVFFCNVELLFINNVQKM</sequence>
<evidence type="ECO:0000256" key="1">
    <source>
        <dbReference type="SAM" id="Phobius"/>
    </source>
</evidence>
<dbReference type="AlphaFoldDB" id="A0A314XUX4"/>
<gene>
    <name evidence="2" type="ORF">Pyn_38220</name>
</gene>
<dbReference type="EMBL" id="PJQY01002090">
    <property type="protein sequence ID" value="PQP96556.1"/>
    <property type="molecule type" value="Genomic_DNA"/>
</dbReference>
<dbReference type="OrthoDB" id="10481974at2759"/>
<keyword evidence="1" id="KW-0812">Transmembrane</keyword>